<reference evidence="9" key="1">
    <citation type="submission" date="2023-07" db="EMBL/GenBank/DDBJ databases">
        <title>Draft genome sequence of Agarivorans aestuarii strain ZMCS4, a CAZymes producing bacteria isolated from the marine brown algae Clodostephus spongiosus.</title>
        <authorList>
            <person name="Lorente B."/>
            <person name="Cabral C."/>
            <person name="Frias J."/>
            <person name="Faria J."/>
            <person name="Toubarro D."/>
        </authorList>
    </citation>
    <scope>NUCLEOTIDE SEQUENCE [LARGE SCALE GENOMIC DNA]</scope>
    <source>
        <strain evidence="9">ZMCS4</strain>
    </source>
</reference>
<protein>
    <submittedName>
        <fullName evidence="8">Cytochrome b/b6 domain-containing protein</fullName>
    </submittedName>
</protein>
<dbReference type="PANTHER" id="PTHR30485">
    <property type="entry name" value="NI/FE-HYDROGENASE 1 B-TYPE CYTOCHROME SUBUNIT"/>
    <property type="match status" value="1"/>
</dbReference>
<dbReference type="InterPro" id="IPR016174">
    <property type="entry name" value="Di-haem_cyt_TM"/>
</dbReference>
<keyword evidence="5 6" id="KW-0472">Membrane</keyword>
<dbReference type="InterPro" id="IPR051542">
    <property type="entry name" value="Hydrogenase_cytochrome"/>
</dbReference>
<dbReference type="RefSeq" id="WP_329774975.1">
    <property type="nucleotide sequence ID" value="NZ_JAYDYW010000006.1"/>
</dbReference>
<dbReference type="PANTHER" id="PTHR30485:SF2">
    <property type="entry name" value="BLL0597 PROTEIN"/>
    <property type="match status" value="1"/>
</dbReference>
<feature type="transmembrane region" description="Helical" evidence="6">
    <location>
        <begin position="99"/>
        <end position="120"/>
    </location>
</feature>
<feature type="domain" description="Cytochrome b561 bacterial/Ni-hydrogenase" evidence="7">
    <location>
        <begin position="10"/>
        <end position="182"/>
    </location>
</feature>
<dbReference type="EMBL" id="JAYDYW010000006">
    <property type="protein sequence ID" value="MEE1673726.1"/>
    <property type="molecule type" value="Genomic_DNA"/>
</dbReference>
<feature type="transmembrane region" description="Helical" evidence="6">
    <location>
        <begin position="196"/>
        <end position="213"/>
    </location>
</feature>
<dbReference type="Proteomes" id="UP001310248">
    <property type="component" value="Unassembled WGS sequence"/>
</dbReference>
<evidence type="ECO:0000313" key="8">
    <source>
        <dbReference type="EMBL" id="MEE1673726.1"/>
    </source>
</evidence>
<feature type="transmembrane region" description="Helical" evidence="6">
    <location>
        <begin position="14"/>
        <end position="32"/>
    </location>
</feature>
<dbReference type="Gene3D" id="1.20.950.20">
    <property type="entry name" value="Transmembrane di-heme cytochromes, Chain C"/>
    <property type="match status" value="1"/>
</dbReference>
<evidence type="ECO:0000256" key="1">
    <source>
        <dbReference type="ARBA" id="ARBA00004651"/>
    </source>
</evidence>
<evidence type="ECO:0000256" key="2">
    <source>
        <dbReference type="ARBA" id="ARBA00022475"/>
    </source>
</evidence>
<evidence type="ECO:0000256" key="6">
    <source>
        <dbReference type="SAM" id="Phobius"/>
    </source>
</evidence>
<evidence type="ECO:0000256" key="3">
    <source>
        <dbReference type="ARBA" id="ARBA00022692"/>
    </source>
</evidence>
<keyword evidence="9" id="KW-1185">Reference proteome</keyword>
<proteinExistence type="predicted"/>
<feature type="transmembrane region" description="Helical" evidence="6">
    <location>
        <begin position="44"/>
        <end position="61"/>
    </location>
</feature>
<comment type="caution">
    <text evidence="8">The sequence shown here is derived from an EMBL/GenBank/DDBJ whole genome shotgun (WGS) entry which is preliminary data.</text>
</comment>
<dbReference type="Pfam" id="PF01292">
    <property type="entry name" value="Ni_hydr_CYTB"/>
    <property type="match status" value="1"/>
</dbReference>
<organism evidence="8 9">
    <name type="scientific">Agarivorans aestuarii</name>
    <dbReference type="NCBI Taxonomy" id="1563703"/>
    <lineage>
        <taxon>Bacteria</taxon>
        <taxon>Pseudomonadati</taxon>
        <taxon>Pseudomonadota</taxon>
        <taxon>Gammaproteobacteria</taxon>
        <taxon>Alteromonadales</taxon>
        <taxon>Alteromonadaceae</taxon>
        <taxon>Agarivorans</taxon>
    </lineage>
</organism>
<evidence type="ECO:0000259" key="7">
    <source>
        <dbReference type="Pfam" id="PF01292"/>
    </source>
</evidence>
<dbReference type="SUPFAM" id="SSF81342">
    <property type="entry name" value="Transmembrane di-heme cytochromes"/>
    <property type="match status" value="1"/>
</dbReference>
<keyword evidence="3 6" id="KW-0812">Transmembrane</keyword>
<sequence length="214" mass="24481">MMSAKQKVLVWDRFIRFYHWLQLALLVGLWLSMKYDEVDLHMQLGLALLALLLVRFIWGYFGSETALFKSLQLHPKGALDELKQELGGKESIHTGHSYLGSYMVLALWVLLLIQLLSGLFNSDDILSDGPLYAYVDEQYYEWFKALHSNNVDYLFALIAIHILAIGYFCLRKRGYLSAMFSGYKNKNIASKPNIKPGLWPILAASLLIALTLVF</sequence>
<dbReference type="InterPro" id="IPR011577">
    <property type="entry name" value="Cyt_b561_bac/Ni-Hgenase"/>
</dbReference>
<evidence type="ECO:0000256" key="5">
    <source>
        <dbReference type="ARBA" id="ARBA00023136"/>
    </source>
</evidence>
<keyword evidence="2" id="KW-1003">Cell membrane</keyword>
<comment type="subcellular location">
    <subcellularLocation>
        <location evidence="1">Cell membrane</location>
        <topology evidence="1">Multi-pass membrane protein</topology>
    </subcellularLocation>
</comment>
<gene>
    <name evidence="8" type="ORF">SNR37_003153</name>
</gene>
<feature type="transmembrane region" description="Helical" evidence="6">
    <location>
        <begin position="153"/>
        <end position="170"/>
    </location>
</feature>
<keyword evidence="4 6" id="KW-1133">Transmembrane helix</keyword>
<evidence type="ECO:0000313" key="9">
    <source>
        <dbReference type="Proteomes" id="UP001310248"/>
    </source>
</evidence>
<accession>A0ABU7G332</accession>
<evidence type="ECO:0000256" key="4">
    <source>
        <dbReference type="ARBA" id="ARBA00022989"/>
    </source>
</evidence>
<name>A0ABU7G332_9ALTE</name>